<dbReference type="InterPro" id="IPR023753">
    <property type="entry name" value="FAD/NAD-binding_dom"/>
</dbReference>
<dbReference type="Proteomes" id="UP000010384">
    <property type="component" value="Plasmid pCHRO.01"/>
</dbReference>
<dbReference type="InterPro" id="IPR012999">
    <property type="entry name" value="Pyr_OxRdtase_I_AS"/>
</dbReference>
<keyword evidence="5" id="KW-1015">Disulfide bond</keyword>
<comment type="similarity">
    <text evidence="1 10">Belongs to the class-I pyridine nucleotide-disulfide oxidoreductase family.</text>
</comment>
<dbReference type="PANTHER" id="PTHR42737">
    <property type="entry name" value="GLUTATHIONE REDUCTASE"/>
    <property type="match status" value="1"/>
</dbReference>
<dbReference type="GO" id="GO:0034599">
    <property type="term" value="P:cellular response to oxidative stress"/>
    <property type="evidence" value="ECO:0007669"/>
    <property type="project" value="TreeGrafter"/>
</dbReference>
<dbReference type="PANTHER" id="PTHR42737:SF2">
    <property type="entry name" value="GLUTATHIONE REDUCTASE"/>
    <property type="match status" value="1"/>
</dbReference>
<evidence type="ECO:0000256" key="9">
    <source>
        <dbReference type="PIRSR" id="PIRSR000350-4"/>
    </source>
</evidence>
<feature type="domain" description="Pyridine nucleotide-disulphide oxidoreductase dimerisation" evidence="11">
    <location>
        <begin position="337"/>
        <end position="444"/>
    </location>
</feature>
<gene>
    <name evidence="13" type="ORF">Chro_5655</name>
</gene>
<keyword evidence="14" id="KW-1185">Reference proteome</keyword>
<feature type="disulfide bond" description="Redox-active" evidence="9">
    <location>
        <begin position="42"/>
        <end position="47"/>
    </location>
</feature>
<dbReference type="OrthoDB" id="9800167at2"/>
<protein>
    <submittedName>
        <fullName evidence="13">NADPH-glutathione reductase</fullName>
        <ecNumber evidence="13">1.8.1.7</ecNumber>
    </submittedName>
</protein>
<dbReference type="KEGG" id="cthe:Chro_5655"/>
<dbReference type="GO" id="GO:0045454">
    <property type="term" value="P:cell redox homeostasis"/>
    <property type="evidence" value="ECO:0007669"/>
    <property type="project" value="InterPro"/>
</dbReference>
<keyword evidence="4 10" id="KW-0560">Oxidoreductase</keyword>
<keyword evidence="3 8" id="KW-0274">FAD</keyword>
<feature type="binding site" evidence="8">
    <location>
        <position position="302"/>
    </location>
    <ligand>
        <name>FAD</name>
        <dbReference type="ChEBI" id="CHEBI:57692"/>
    </ligand>
</feature>
<keyword evidence="13" id="KW-0614">Plasmid</keyword>
<dbReference type="GO" id="GO:0006749">
    <property type="term" value="P:glutathione metabolic process"/>
    <property type="evidence" value="ECO:0007669"/>
    <property type="project" value="TreeGrafter"/>
</dbReference>
<feature type="domain" description="FAD/NAD(P)-binding" evidence="12">
    <location>
        <begin position="5"/>
        <end position="317"/>
    </location>
</feature>
<accession>K9U7B3</accession>
<dbReference type="HOGENOM" id="CLU_016755_2_1_3"/>
<evidence type="ECO:0000313" key="14">
    <source>
        <dbReference type="Proteomes" id="UP000010384"/>
    </source>
</evidence>
<dbReference type="SUPFAM" id="SSF55424">
    <property type="entry name" value="FAD/NAD-linked reductases, dimerisation (C-terminal) domain"/>
    <property type="match status" value="1"/>
</dbReference>
<dbReference type="InterPro" id="IPR046952">
    <property type="entry name" value="GSHR/TRXR-like"/>
</dbReference>
<dbReference type="InterPro" id="IPR036188">
    <property type="entry name" value="FAD/NAD-bd_sf"/>
</dbReference>
<dbReference type="Pfam" id="PF07992">
    <property type="entry name" value="Pyr_redox_2"/>
    <property type="match status" value="1"/>
</dbReference>
<evidence type="ECO:0000256" key="2">
    <source>
        <dbReference type="ARBA" id="ARBA00022630"/>
    </source>
</evidence>
<dbReference type="PROSITE" id="PS00076">
    <property type="entry name" value="PYRIDINE_REDOX_1"/>
    <property type="match status" value="1"/>
</dbReference>
<feature type="active site" description="Proton acceptor" evidence="7">
    <location>
        <position position="436"/>
    </location>
</feature>
<evidence type="ECO:0000313" key="13">
    <source>
        <dbReference type="EMBL" id="AFY91007.1"/>
    </source>
</evidence>
<keyword evidence="2 10" id="KW-0285">Flavoprotein</keyword>
<evidence type="ECO:0000256" key="8">
    <source>
        <dbReference type="PIRSR" id="PIRSR000350-3"/>
    </source>
</evidence>
<proteinExistence type="inferred from homology"/>
<name>K9U7B3_CHRTP</name>
<dbReference type="InterPro" id="IPR016156">
    <property type="entry name" value="FAD/NAD-linked_Rdtase_dimer_sf"/>
</dbReference>
<dbReference type="InterPro" id="IPR004099">
    <property type="entry name" value="Pyr_nucl-diS_OxRdtase_dimer"/>
</dbReference>
<dbReference type="NCBIfam" id="NF004776">
    <property type="entry name" value="PRK06116.1"/>
    <property type="match status" value="1"/>
</dbReference>
<evidence type="ECO:0000259" key="11">
    <source>
        <dbReference type="Pfam" id="PF02852"/>
    </source>
</evidence>
<dbReference type="PATRIC" id="fig|251229.3.peg.6609"/>
<dbReference type="EC" id="1.8.1.7" evidence="13"/>
<dbReference type="AlphaFoldDB" id="K9U7B3"/>
<evidence type="ECO:0000256" key="5">
    <source>
        <dbReference type="ARBA" id="ARBA00023157"/>
    </source>
</evidence>
<feature type="binding site" evidence="8">
    <location>
        <position position="51"/>
    </location>
    <ligand>
        <name>FAD</name>
        <dbReference type="ChEBI" id="CHEBI:57692"/>
    </ligand>
</feature>
<dbReference type="RefSeq" id="WP_015162945.1">
    <property type="nucleotide sequence ID" value="NC_019699.1"/>
</dbReference>
<dbReference type="Pfam" id="PF02852">
    <property type="entry name" value="Pyr_redox_dim"/>
    <property type="match status" value="1"/>
</dbReference>
<keyword evidence="8" id="KW-0520">NAD</keyword>
<sequence length="447" mass="48838">MGFDYDLFIIGAGPGGIAAARRAAEYGARVAISERDRVGGTCVVHGCIPEKLMVYAASFSHVFEDADEYGWGKVHRRVNWDRFMAAKDRAIEHLSQLHIQHLQEAGVELIYGNTKFLDASTLDIEGRKVTADKILIAVGGEAVKPNVPGIEYAITSRQMFELKQQPEHIAIIGSDQIAVKCAGSMNGLISKVTLVIPEDRILPGRDETLRTTVQESMTKNGIQIFCNTKVKKIERVRDSLRLSLSGDDRDTITVDTVLCVMGRVPNLSGLDLEKAGVAVNRGAIAVDEYSYTNKANIYAVGDCTNRPHWTPVAIASGRAFADTVFGKQPRTVSFECIPSAVSSQPEAATVGLTEVEAREKFGEAVCCYSQRFQPLFDSIAEPEQKTLIKLVVERNTDRVLGAHMVGEYAAEIIQCLGLAIRTGATKKDFDATIGIHPSAAEEFFTLR</sequence>
<evidence type="ECO:0000256" key="3">
    <source>
        <dbReference type="ARBA" id="ARBA00022827"/>
    </source>
</evidence>
<evidence type="ECO:0000256" key="7">
    <source>
        <dbReference type="PIRSR" id="PIRSR000350-2"/>
    </source>
</evidence>
<dbReference type="Gene3D" id="3.50.50.60">
    <property type="entry name" value="FAD/NAD(P)-binding domain"/>
    <property type="match status" value="2"/>
</dbReference>
<dbReference type="GO" id="GO:0050660">
    <property type="term" value="F:flavin adenine dinucleotide binding"/>
    <property type="evidence" value="ECO:0007669"/>
    <property type="project" value="InterPro"/>
</dbReference>
<dbReference type="InterPro" id="IPR001100">
    <property type="entry name" value="Pyr_nuc-diS_OxRdtase"/>
</dbReference>
<dbReference type="InParanoid" id="K9U7B3"/>
<evidence type="ECO:0000256" key="6">
    <source>
        <dbReference type="ARBA" id="ARBA00023284"/>
    </source>
</evidence>
<keyword evidence="6 10" id="KW-0676">Redox-active center</keyword>
<geneLocation type="plasmid" evidence="13 14">
    <name>pCHRO.01</name>
</geneLocation>
<feature type="binding site" evidence="8">
    <location>
        <position position="262"/>
    </location>
    <ligand>
        <name>NAD(+)</name>
        <dbReference type="ChEBI" id="CHEBI:57540"/>
    </ligand>
</feature>
<dbReference type="PRINTS" id="PR00411">
    <property type="entry name" value="PNDRDTASEI"/>
</dbReference>
<dbReference type="GO" id="GO:0004362">
    <property type="term" value="F:glutathione-disulfide reductase (NADPH) activity"/>
    <property type="evidence" value="ECO:0007669"/>
    <property type="project" value="UniProtKB-EC"/>
</dbReference>
<reference evidence="13 14" key="1">
    <citation type="submission" date="2012-06" db="EMBL/GenBank/DDBJ databases">
        <title>Finished plasmid 1 of genome of Chroococcidiopsis thermalis PCC 7203.</title>
        <authorList>
            <consortium name="US DOE Joint Genome Institute"/>
            <person name="Gugger M."/>
            <person name="Coursin T."/>
            <person name="Rippka R."/>
            <person name="Tandeau De Marsac N."/>
            <person name="Huntemann M."/>
            <person name="Wei C.-L."/>
            <person name="Han J."/>
            <person name="Detter J.C."/>
            <person name="Han C."/>
            <person name="Tapia R."/>
            <person name="Davenport K."/>
            <person name="Daligault H."/>
            <person name="Erkkila T."/>
            <person name="Gu W."/>
            <person name="Munk A.C.C."/>
            <person name="Teshima H."/>
            <person name="Xu Y."/>
            <person name="Chain P."/>
            <person name="Chen A."/>
            <person name="Krypides N."/>
            <person name="Mavromatis K."/>
            <person name="Markowitz V."/>
            <person name="Szeto E."/>
            <person name="Ivanova N."/>
            <person name="Mikhailova N."/>
            <person name="Ovchinnikova G."/>
            <person name="Pagani I."/>
            <person name="Pati A."/>
            <person name="Goodwin L."/>
            <person name="Peters L."/>
            <person name="Pitluck S."/>
            <person name="Woyke T."/>
            <person name="Kerfeld C."/>
        </authorList>
    </citation>
    <scope>NUCLEOTIDE SEQUENCE [LARGE SCALE GENOMIC DNA]</scope>
    <source>
        <strain evidence="13 14">PCC 7203</strain>
        <plasmid evidence="13 14">pCHRO.01</plasmid>
    </source>
</reference>
<evidence type="ECO:0000256" key="4">
    <source>
        <dbReference type="ARBA" id="ARBA00023002"/>
    </source>
</evidence>
<dbReference type="Gene3D" id="3.30.390.30">
    <property type="match status" value="1"/>
</dbReference>
<dbReference type="PIRSF" id="PIRSF000350">
    <property type="entry name" value="Mercury_reductase_MerA"/>
    <property type="match status" value="1"/>
</dbReference>
<evidence type="ECO:0000256" key="10">
    <source>
        <dbReference type="RuleBase" id="RU003691"/>
    </source>
</evidence>
<dbReference type="GO" id="GO:0005829">
    <property type="term" value="C:cytosol"/>
    <property type="evidence" value="ECO:0007669"/>
    <property type="project" value="TreeGrafter"/>
</dbReference>
<keyword evidence="8" id="KW-0547">Nucleotide-binding</keyword>
<comment type="cofactor">
    <cofactor evidence="8">
        <name>FAD</name>
        <dbReference type="ChEBI" id="CHEBI:57692"/>
    </cofactor>
    <text evidence="8">Binds 1 FAD per subunit.</text>
</comment>
<dbReference type="EMBL" id="CP003598">
    <property type="protein sequence ID" value="AFY91007.1"/>
    <property type="molecule type" value="Genomic_DNA"/>
</dbReference>
<evidence type="ECO:0000259" key="12">
    <source>
        <dbReference type="Pfam" id="PF07992"/>
    </source>
</evidence>
<organism evidence="13 14">
    <name type="scientific">Chroococcidiopsis thermalis (strain PCC 7203)</name>
    <dbReference type="NCBI Taxonomy" id="251229"/>
    <lineage>
        <taxon>Bacteria</taxon>
        <taxon>Bacillati</taxon>
        <taxon>Cyanobacteriota</taxon>
        <taxon>Cyanophyceae</taxon>
        <taxon>Chroococcidiopsidales</taxon>
        <taxon>Chroococcidiopsidaceae</taxon>
        <taxon>Chroococcidiopsis</taxon>
    </lineage>
</organism>
<dbReference type="PRINTS" id="PR00368">
    <property type="entry name" value="FADPNR"/>
</dbReference>
<dbReference type="SUPFAM" id="SSF51905">
    <property type="entry name" value="FAD/NAD(P)-binding domain"/>
    <property type="match status" value="1"/>
</dbReference>
<evidence type="ECO:0000256" key="1">
    <source>
        <dbReference type="ARBA" id="ARBA00007532"/>
    </source>
</evidence>